<dbReference type="PANTHER" id="PTHR14430:SF4">
    <property type="entry name" value="GDP_GTP EXCHANGE FACTOR SEC2 N-TERMINAL DOMAIN-CONTAINING PROTEIN"/>
    <property type="match status" value="1"/>
</dbReference>
<dbReference type="Proteomes" id="UP000319663">
    <property type="component" value="Unassembled WGS sequence"/>
</dbReference>
<dbReference type="AlphaFoldDB" id="A0A507QG70"/>
<feature type="region of interest" description="Disordered" evidence="3">
    <location>
        <begin position="84"/>
        <end position="142"/>
    </location>
</feature>
<keyword evidence="7" id="KW-1185">Reference proteome</keyword>
<comment type="caution">
    <text evidence="6">The sequence shown here is derived from an EMBL/GenBank/DDBJ whole genome shotgun (WGS) entry which is preliminary data.</text>
</comment>
<dbReference type="GO" id="GO:0070319">
    <property type="term" value="C:Golgi to plasma membrane transport vesicle"/>
    <property type="evidence" value="ECO:0007669"/>
    <property type="project" value="TreeGrafter"/>
</dbReference>
<dbReference type="GO" id="GO:0005085">
    <property type="term" value="F:guanyl-nucleotide exchange factor activity"/>
    <property type="evidence" value="ECO:0007669"/>
    <property type="project" value="InterPro"/>
</dbReference>
<feature type="domain" description="GDP/GTP exchange factor Sec2 N-terminal" evidence="5">
    <location>
        <begin position="168"/>
        <end position="262"/>
    </location>
</feature>
<keyword evidence="4" id="KW-0732">Signal</keyword>
<dbReference type="SUPFAM" id="SSF144284">
    <property type="entry name" value="Sec2 N-terminal region"/>
    <property type="match status" value="1"/>
</dbReference>
<dbReference type="GO" id="GO:0051286">
    <property type="term" value="C:cell tip"/>
    <property type="evidence" value="ECO:0007669"/>
    <property type="project" value="TreeGrafter"/>
</dbReference>
<evidence type="ECO:0000313" key="6">
    <source>
        <dbReference type="EMBL" id="TQB67526.1"/>
    </source>
</evidence>
<evidence type="ECO:0000256" key="3">
    <source>
        <dbReference type="SAM" id="MobiDB-lite"/>
    </source>
</evidence>
<feature type="compositionally biased region" description="Low complexity" evidence="3">
    <location>
        <begin position="96"/>
        <end position="109"/>
    </location>
</feature>
<evidence type="ECO:0000313" key="7">
    <source>
        <dbReference type="Proteomes" id="UP000319663"/>
    </source>
</evidence>
<reference evidence="6 7" key="1">
    <citation type="submission" date="2019-06" db="EMBL/GenBank/DDBJ databases">
        <title>Wine fermentation using esterase from Monascus purpureus.</title>
        <authorList>
            <person name="Geng C."/>
            <person name="Zhang Y."/>
        </authorList>
    </citation>
    <scope>NUCLEOTIDE SEQUENCE [LARGE SCALE GENOMIC DNA]</scope>
    <source>
        <strain evidence="6">HQ1</strain>
    </source>
</reference>
<name>A0A507QG70_MONPU</name>
<feature type="region of interest" description="Disordered" evidence="3">
    <location>
        <begin position="157"/>
        <end position="182"/>
    </location>
</feature>
<dbReference type="InterPro" id="IPR040351">
    <property type="entry name" value="RAB3IL/RAB3IP/Sec2"/>
</dbReference>
<accession>A0A507QG70</accession>
<protein>
    <recommendedName>
        <fullName evidence="5">GDP/GTP exchange factor Sec2 N-terminal domain-containing protein</fullName>
    </recommendedName>
</protein>
<feature type="compositionally biased region" description="Polar residues" evidence="3">
    <location>
        <begin position="110"/>
        <end position="125"/>
    </location>
</feature>
<dbReference type="STRING" id="5098.A0A507QG70"/>
<feature type="coiled-coil region" evidence="2">
    <location>
        <begin position="186"/>
        <end position="270"/>
    </location>
</feature>
<sequence>MATTATTTATATMLVGVLPTMTSAMDATSENHCPACGQDVHRPSADAAQQRIKELETEVQRLTEGATLTAKKLADYEDELRHVRSQEKPHVQRNNSSISSSTCSMPSDSVYRQPTMSTSPTTVQFSCSPNSPPQQPAQSQGRISSFASLLHYRRFVTGTPGPSGLSQQQQQQQQRGYVSGNSEFTTSELQDALNREQNMRKAAEMQLSQVNMELEELTIQLFSQANEMVAHERRARAKLEERVTLLEQRDADKKKRLERLENAIARVERVRTLVG</sequence>
<dbReference type="Pfam" id="PF06428">
    <property type="entry name" value="Sec2p"/>
    <property type="match status" value="1"/>
</dbReference>
<dbReference type="GO" id="GO:0006887">
    <property type="term" value="P:exocytosis"/>
    <property type="evidence" value="ECO:0007669"/>
    <property type="project" value="TreeGrafter"/>
</dbReference>
<feature type="chain" id="PRO_5021462491" description="GDP/GTP exchange factor Sec2 N-terminal domain-containing protein" evidence="4">
    <location>
        <begin position="25"/>
        <end position="275"/>
    </location>
</feature>
<dbReference type="EMBL" id="VIFY01000374">
    <property type="protein sequence ID" value="TQB67526.1"/>
    <property type="molecule type" value="Genomic_DNA"/>
</dbReference>
<dbReference type="InterPro" id="IPR009449">
    <property type="entry name" value="Sec2_N"/>
</dbReference>
<gene>
    <name evidence="6" type="ORF">MPDQ_005344</name>
</gene>
<evidence type="ECO:0000256" key="4">
    <source>
        <dbReference type="SAM" id="SignalP"/>
    </source>
</evidence>
<organism evidence="6 7">
    <name type="scientific">Monascus purpureus</name>
    <name type="common">Red mold</name>
    <name type="synonym">Monascus anka</name>
    <dbReference type="NCBI Taxonomy" id="5098"/>
    <lineage>
        <taxon>Eukaryota</taxon>
        <taxon>Fungi</taxon>
        <taxon>Dikarya</taxon>
        <taxon>Ascomycota</taxon>
        <taxon>Pezizomycotina</taxon>
        <taxon>Eurotiomycetes</taxon>
        <taxon>Eurotiomycetidae</taxon>
        <taxon>Eurotiales</taxon>
        <taxon>Aspergillaceae</taxon>
        <taxon>Monascus</taxon>
    </lineage>
</organism>
<keyword evidence="1 2" id="KW-0175">Coiled coil</keyword>
<evidence type="ECO:0000259" key="5">
    <source>
        <dbReference type="Pfam" id="PF06428"/>
    </source>
</evidence>
<dbReference type="Gene3D" id="6.10.140.910">
    <property type="match status" value="1"/>
</dbReference>
<evidence type="ECO:0000256" key="2">
    <source>
        <dbReference type="SAM" id="Coils"/>
    </source>
</evidence>
<dbReference type="PANTHER" id="PTHR14430">
    <property type="entry name" value="RABIN3-RELATED"/>
    <property type="match status" value="1"/>
</dbReference>
<feature type="signal peptide" evidence="4">
    <location>
        <begin position="1"/>
        <end position="24"/>
    </location>
</feature>
<proteinExistence type="predicted"/>
<evidence type="ECO:0000256" key="1">
    <source>
        <dbReference type="ARBA" id="ARBA00023054"/>
    </source>
</evidence>